<dbReference type="AlphaFoldDB" id="A0A2U1QPJ3"/>
<evidence type="ECO:0000256" key="2">
    <source>
        <dbReference type="ARBA" id="ARBA00022821"/>
    </source>
</evidence>
<dbReference type="OrthoDB" id="2016095at2759"/>
<dbReference type="Gene3D" id="3.40.50.300">
    <property type="entry name" value="P-loop containing nucleotide triphosphate hydrolases"/>
    <property type="match status" value="1"/>
</dbReference>
<protein>
    <submittedName>
        <fullName evidence="4">NB-ARC domains-containing protein</fullName>
    </submittedName>
</protein>
<feature type="domain" description="RPW8" evidence="3">
    <location>
        <begin position="1"/>
        <end position="155"/>
    </location>
</feature>
<dbReference type="Proteomes" id="UP000245207">
    <property type="component" value="Unassembled WGS sequence"/>
</dbReference>
<comment type="caution">
    <text evidence="4">The sequence shown here is derived from an EMBL/GenBank/DDBJ whole genome shotgun (WGS) entry which is preliminary data.</text>
</comment>
<keyword evidence="2" id="KW-0611">Plant defense</keyword>
<dbReference type="PROSITE" id="PS51153">
    <property type="entry name" value="RPW8"/>
    <property type="match status" value="1"/>
</dbReference>
<evidence type="ECO:0000256" key="1">
    <source>
        <dbReference type="ARBA" id="ARBA00008894"/>
    </source>
</evidence>
<name>A0A2U1QPJ3_ARTAN</name>
<dbReference type="InterPro" id="IPR027417">
    <property type="entry name" value="P-loop_NTPase"/>
</dbReference>
<accession>A0A2U1QPJ3</accession>
<evidence type="ECO:0000259" key="3">
    <source>
        <dbReference type="PROSITE" id="PS51153"/>
    </source>
</evidence>
<proteinExistence type="inferred from homology"/>
<dbReference type="EMBL" id="PKPP01000001">
    <property type="protein sequence ID" value="PWA99924.1"/>
    <property type="molecule type" value="Genomic_DNA"/>
</dbReference>
<sequence>MANKVMVGSGDEVSKLADDISRLSSLLIGVIQKSQHFRSQLNQLQETINRITPILKEIEKLNKVLGGRKEETDNFIRQLNEAEELLKKCEHIRYNVVKRVRQMYKLEALNKSILRFFQIDVALHGTRDAKEILLVARDVGEKMDRGGWLCHLPMLQDKAFGFEDRVGELKRLLLNDSRSDDGCSVVVITGGAGYGKTTLATLLCHDAEVQAFQETDFANDKKAIARWGSFLYTLQESPVLLLLDDVWSLSIIMDFRFKIRGYKILVTSRTTFPIFNTYKLPPLADQDAISLLSYSALSQRIRQTDDDDDDDEEIPEELVDKVKVNPTQLQFS</sequence>
<dbReference type="SUPFAM" id="SSF52540">
    <property type="entry name" value="P-loop containing nucleoside triphosphate hydrolases"/>
    <property type="match status" value="1"/>
</dbReference>
<dbReference type="PANTHER" id="PTHR36766">
    <property type="entry name" value="PLANT BROAD-SPECTRUM MILDEW RESISTANCE PROTEIN RPW8"/>
    <property type="match status" value="1"/>
</dbReference>
<organism evidence="4 5">
    <name type="scientific">Artemisia annua</name>
    <name type="common">Sweet wormwood</name>
    <dbReference type="NCBI Taxonomy" id="35608"/>
    <lineage>
        <taxon>Eukaryota</taxon>
        <taxon>Viridiplantae</taxon>
        <taxon>Streptophyta</taxon>
        <taxon>Embryophyta</taxon>
        <taxon>Tracheophyta</taxon>
        <taxon>Spermatophyta</taxon>
        <taxon>Magnoliopsida</taxon>
        <taxon>eudicotyledons</taxon>
        <taxon>Gunneridae</taxon>
        <taxon>Pentapetalae</taxon>
        <taxon>asterids</taxon>
        <taxon>campanulids</taxon>
        <taxon>Asterales</taxon>
        <taxon>Asteraceae</taxon>
        <taxon>Asteroideae</taxon>
        <taxon>Anthemideae</taxon>
        <taxon>Artemisiinae</taxon>
        <taxon>Artemisia</taxon>
    </lineage>
</organism>
<evidence type="ECO:0000313" key="4">
    <source>
        <dbReference type="EMBL" id="PWA99924.1"/>
    </source>
</evidence>
<dbReference type="InterPro" id="IPR008808">
    <property type="entry name" value="Powdery_mildew-R_dom"/>
</dbReference>
<comment type="similarity">
    <text evidence="1">Belongs to the disease resistance NB-LRR family.</text>
</comment>
<reference evidence="4 5" key="1">
    <citation type="journal article" date="2018" name="Mol. Plant">
        <title>The genome of Artemisia annua provides insight into the evolution of Asteraceae family and artemisinin biosynthesis.</title>
        <authorList>
            <person name="Shen Q."/>
            <person name="Zhang L."/>
            <person name="Liao Z."/>
            <person name="Wang S."/>
            <person name="Yan T."/>
            <person name="Shi P."/>
            <person name="Liu M."/>
            <person name="Fu X."/>
            <person name="Pan Q."/>
            <person name="Wang Y."/>
            <person name="Lv Z."/>
            <person name="Lu X."/>
            <person name="Zhang F."/>
            <person name="Jiang W."/>
            <person name="Ma Y."/>
            <person name="Chen M."/>
            <person name="Hao X."/>
            <person name="Li L."/>
            <person name="Tang Y."/>
            <person name="Lv G."/>
            <person name="Zhou Y."/>
            <person name="Sun X."/>
            <person name="Brodelius P.E."/>
            <person name="Rose J.K.C."/>
            <person name="Tang K."/>
        </authorList>
    </citation>
    <scope>NUCLEOTIDE SEQUENCE [LARGE SCALE GENOMIC DNA]</scope>
    <source>
        <strain evidence="5">cv. Huhao1</strain>
        <tissue evidence="4">Leaf</tissue>
    </source>
</reference>
<dbReference type="GO" id="GO:0006952">
    <property type="term" value="P:defense response"/>
    <property type="evidence" value="ECO:0007669"/>
    <property type="project" value="UniProtKB-KW"/>
</dbReference>
<evidence type="ECO:0000313" key="5">
    <source>
        <dbReference type="Proteomes" id="UP000245207"/>
    </source>
</evidence>
<gene>
    <name evidence="4" type="ORF">CTI12_AA000540</name>
</gene>
<dbReference type="Pfam" id="PF05659">
    <property type="entry name" value="RPW8"/>
    <property type="match status" value="1"/>
</dbReference>
<keyword evidence="5" id="KW-1185">Reference proteome</keyword>
<dbReference type="PANTHER" id="PTHR36766:SF15">
    <property type="entry name" value="POWDERY MILDEW RESISTANCE PROTEIN, RPW8"/>
    <property type="match status" value="1"/>
</dbReference>